<organism evidence="1 2">
    <name type="scientific">Exophiala bonariae</name>
    <dbReference type="NCBI Taxonomy" id="1690606"/>
    <lineage>
        <taxon>Eukaryota</taxon>
        <taxon>Fungi</taxon>
        <taxon>Dikarya</taxon>
        <taxon>Ascomycota</taxon>
        <taxon>Pezizomycotina</taxon>
        <taxon>Eurotiomycetes</taxon>
        <taxon>Chaetothyriomycetidae</taxon>
        <taxon>Chaetothyriales</taxon>
        <taxon>Herpotrichiellaceae</taxon>
        <taxon>Exophiala</taxon>
    </lineage>
</organism>
<dbReference type="EMBL" id="JAVRRD010000022">
    <property type="protein sequence ID" value="KAK5048301.1"/>
    <property type="molecule type" value="Genomic_DNA"/>
</dbReference>
<dbReference type="RefSeq" id="XP_064703759.1">
    <property type="nucleotide sequence ID" value="XM_064849535.1"/>
</dbReference>
<reference evidence="1 2" key="1">
    <citation type="submission" date="2023-08" db="EMBL/GenBank/DDBJ databases">
        <title>Black Yeasts Isolated from many extreme environments.</title>
        <authorList>
            <person name="Coleine C."/>
            <person name="Stajich J.E."/>
            <person name="Selbmann L."/>
        </authorList>
    </citation>
    <scope>NUCLEOTIDE SEQUENCE [LARGE SCALE GENOMIC DNA]</scope>
    <source>
        <strain evidence="1 2">CCFEE 5792</strain>
    </source>
</reference>
<protein>
    <submittedName>
        <fullName evidence="1">Uncharacterized protein</fullName>
    </submittedName>
</protein>
<dbReference type="GeneID" id="89974145"/>
<accession>A0AAV9N4Q6</accession>
<evidence type="ECO:0000313" key="1">
    <source>
        <dbReference type="EMBL" id="KAK5048301.1"/>
    </source>
</evidence>
<sequence length="269" mass="29417">MSCNDDTAQDYEFSMPDDPYSFLDESMFPYDDTVDACGPGNGCDLPTNPLLESNEAAAPLPVNPLGGTKNSYSVMSGWLPVIPVTQRPGEELPDLVDVPDVDDFDLSGPYDCFTPHATTSLQLQIPAIHEVPAPMNYNFSHVGLVANRTMSKTGVSAESSSVAEITVIDRELEFIELQQRKIALQRRREDILSANESSNAEKQALSPVISTSSLPELTRYKAGYGGYQAQQAETVTPVYTIPPRKLLRITVLVHPDGDASPSRRIRPNT</sequence>
<proteinExistence type="predicted"/>
<dbReference type="Proteomes" id="UP001358417">
    <property type="component" value="Unassembled WGS sequence"/>
</dbReference>
<comment type="caution">
    <text evidence="1">The sequence shown here is derived from an EMBL/GenBank/DDBJ whole genome shotgun (WGS) entry which is preliminary data.</text>
</comment>
<name>A0AAV9N4Q6_9EURO</name>
<evidence type="ECO:0000313" key="2">
    <source>
        <dbReference type="Proteomes" id="UP001358417"/>
    </source>
</evidence>
<dbReference type="AlphaFoldDB" id="A0AAV9N4Q6"/>
<keyword evidence="2" id="KW-1185">Reference proteome</keyword>
<gene>
    <name evidence="1" type="ORF">LTR84_005971</name>
</gene>